<keyword evidence="2" id="KW-0456">Lyase</keyword>
<dbReference type="InterPro" id="IPR051466">
    <property type="entry name" value="D-amino_acid_metab_enzyme"/>
</dbReference>
<comment type="caution">
    <text evidence="4">The sequence shown here is derived from an EMBL/GenBank/DDBJ whole genome shotgun (WGS) entry which is preliminary data.</text>
</comment>
<dbReference type="PANTHER" id="PTHR28004:SF2">
    <property type="entry name" value="D-SERINE DEHYDRATASE"/>
    <property type="match status" value="1"/>
</dbReference>
<reference evidence="4 5" key="1">
    <citation type="submission" date="2015-01" db="EMBL/GenBank/DDBJ databases">
        <title>Genome sequencing of Methylobacterium platani JCM14648 type strain.</title>
        <authorList>
            <person name="Chaudhry V."/>
            <person name="Patil P.B."/>
        </authorList>
    </citation>
    <scope>NUCLEOTIDE SEQUENCE [LARGE SCALE GENOMIC DNA]</scope>
    <source>
        <strain evidence="4 5">JCM 14648</strain>
    </source>
</reference>
<evidence type="ECO:0000256" key="2">
    <source>
        <dbReference type="ARBA" id="ARBA00023239"/>
    </source>
</evidence>
<evidence type="ECO:0000313" key="4">
    <source>
        <dbReference type="EMBL" id="KMO16903.1"/>
    </source>
</evidence>
<dbReference type="EMBL" id="JXOD01000112">
    <property type="protein sequence ID" value="KMO16903.1"/>
    <property type="molecule type" value="Genomic_DNA"/>
</dbReference>
<accession>A0ABR5H1N1</accession>
<dbReference type="Pfam" id="PF01168">
    <property type="entry name" value="Ala_racemase_N"/>
    <property type="match status" value="1"/>
</dbReference>
<dbReference type="PANTHER" id="PTHR28004">
    <property type="entry name" value="ZGC:162816-RELATED"/>
    <property type="match status" value="1"/>
</dbReference>
<dbReference type="Gene3D" id="2.40.37.20">
    <property type="entry name" value="D-serine dehydratase-like domain"/>
    <property type="match status" value="1"/>
</dbReference>
<dbReference type="SMART" id="SM01119">
    <property type="entry name" value="D-ser_dehydrat"/>
    <property type="match status" value="1"/>
</dbReference>
<name>A0ABR5H1N1_9HYPH</name>
<dbReference type="InterPro" id="IPR029066">
    <property type="entry name" value="PLP-binding_barrel"/>
</dbReference>
<dbReference type="InterPro" id="IPR001608">
    <property type="entry name" value="Ala_racemase_N"/>
</dbReference>
<organism evidence="4 5">
    <name type="scientific">Methylobacterium platani JCM 14648</name>
    <dbReference type="NCBI Taxonomy" id="1295136"/>
    <lineage>
        <taxon>Bacteria</taxon>
        <taxon>Pseudomonadati</taxon>
        <taxon>Pseudomonadota</taxon>
        <taxon>Alphaproteobacteria</taxon>
        <taxon>Hyphomicrobiales</taxon>
        <taxon>Methylobacteriaceae</taxon>
        <taxon>Methylobacterium</taxon>
    </lineage>
</organism>
<protein>
    <submittedName>
        <fullName evidence="4">Alanine racemase</fullName>
    </submittedName>
</protein>
<evidence type="ECO:0000313" key="5">
    <source>
        <dbReference type="Proteomes" id="UP000035947"/>
    </source>
</evidence>
<dbReference type="InterPro" id="IPR042208">
    <property type="entry name" value="D-ser_dehydrat-like_sf"/>
</dbReference>
<dbReference type="InterPro" id="IPR026956">
    <property type="entry name" value="D-ser_dehydrat-like_dom"/>
</dbReference>
<evidence type="ECO:0000256" key="1">
    <source>
        <dbReference type="ARBA" id="ARBA00005323"/>
    </source>
</evidence>
<proteinExistence type="inferred from homology"/>
<dbReference type="Gene3D" id="3.20.20.10">
    <property type="entry name" value="Alanine racemase"/>
    <property type="match status" value="1"/>
</dbReference>
<dbReference type="Proteomes" id="UP000035947">
    <property type="component" value="Unassembled WGS sequence"/>
</dbReference>
<feature type="domain" description="D-serine dehydratase-like" evidence="3">
    <location>
        <begin position="253"/>
        <end position="345"/>
    </location>
</feature>
<dbReference type="RefSeq" id="WP_048434282.1">
    <property type="nucleotide sequence ID" value="NZ_JXOD01000112.1"/>
</dbReference>
<gene>
    <name evidence="4" type="ORF">SQ03_13695</name>
</gene>
<dbReference type="SUPFAM" id="SSF51419">
    <property type="entry name" value="PLP-binding barrel"/>
    <property type="match status" value="1"/>
</dbReference>
<evidence type="ECO:0000259" key="3">
    <source>
        <dbReference type="SMART" id="SM01119"/>
    </source>
</evidence>
<sequence length="362" mass="37507">MLSPALRAAIAQHFGTPAIVVDLDRVEANIARLQALCDRAGIANRPHIKTHKSPVLARQQVEAGAAGIACQKLGEVEVMAQAGLDDILLTYNLLGEQKLGRLGRLLAERPTRITVAADNPVTVAGLPEAARIGGRDLGVVVECDTGRKRAGVETPAEAVALARDIAARPGLAFRGLMLYPPTGAPETTQRFLDETLAGLRAHGLEAPIVSSGGTPGLAEIGAIRGVTEHRAGTGIFNDRMMMAAGIATLEECALSVLATVVSRAAPERGILDSGSKTLTSDVGGLDGHGLILDYPEARITGFAEEHGFLDLSACAARPAVGETVEVIPNHVCVVVNMVDALVTVRGGAIAGLLPVAARGRIV</sequence>
<comment type="similarity">
    <text evidence="1">Belongs to the DSD1 family.</text>
</comment>
<keyword evidence="5" id="KW-1185">Reference proteome</keyword>
<dbReference type="Pfam" id="PF14031">
    <property type="entry name" value="D-ser_dehydrat"/>
    <property type="match status" value="1"/>
</dbReference>